<evidence type="ECO:0000313" key="2">
    <source>
        <dbReference type="Proteomes" id="UP000694843"/>
    </source>
</evidence>
<feature type="domain" description="Methyltransferase FkbM" evidence="1">
    <location>
        <begin position="48"/>
        <end position="105"/>
    </location>
</feature>
<dbReference type="KEGG" id="hazt:108676887"/>
<evidence type="ECO:0000259" key="1">
    <source>
        <dbReference type="Pfam" id="PF05050"/>
    </source>
</evidence>
<organism evidence="2 3">
    <name type="scientific">Hyalella azteca</name>
    <name type="common">Amphipod</name>
    <dbReference type="NCBI Taxonomy" id="294128"/>
    <lineage>
        <taxon>Eukaryota</taxon>
        <taxon>Metazoa</taxon>
        <taxon>Ecdysozoa</taxon>
        <taxon>Arthropoda</taxon>
        <taxon>Crustacea</taxon>
        <taxon>Multicrustacea</taxon>
        <taxon>Malacostraca</taxon>
        <taxon>Eumalacostraca</taxon>
        <taxon>Peracarida</taxon>
        <taxon>Amphipoda</taxon>
        <taxon>Senticaudata</taxon>
        <taxon>Talitrida</taxon>
        <taxon>Talitroidea</taxon>
        <taxon>Hyalellidae</taxon>
        <taxon>Hyalella</taxon>
    </lineage>
</organism>
<sequence>MNKPAHLRGKNVHFLPLGLGGSARNVTFDGSHFQVFPYKNILDRIEKTDRVIDYLKMDIEGFELEFLDNVLNDDVELLSNIKQIGMEVHPDRRASRRDRLWRHMHRLRELQFSLVSSEPNLLALNKFYYGEKEASCCYEVLWINNKFKTK</sequence>
<gene>
    <name evidence="3" type="primary">LOC108676887</name>
</gene>
<dbReference type="SUPFAM" id="SSF53335">
    <property type="entry name" value="S-adenosyl-L-methionine-dependent methyltransferases"/>
    <property type="match status" value="1"/>
</dbReference>
<dbReference type="GeneID" id="108676887"/>
<dbReference type="PANTHER" id="PTHR32026:SF10">
    <property type="entry name" value="METHYLTRANSFERASE-LIKE PROTEIN 24-RELATED"/>
    <property type="match status" value="1"/>
</dbReference>
<dbReference type="Proteomes" id="UP000694843">
    <property type="component" value="Unplaced"/>
</dbReference>
<reference evidence="3" key="1">
    <citation type="submission" date="2025-08" db="UniProtKB">
        <authorList>
            <consortium name="RefSeq"/>
        </authorList>
    </citation>
    <scope>IDENTIFICATION</scope>
    <source>
        <tissue evidence="3">Whole organism</tissue>
    </source>
</reference>
<dbReference type="RefSeq" id="XP_018020530.1">
    <property type="nucleotide sequence ID" value="XM_018165041.2"/>
</dbReference>
<dbReference type="PANTHER" id="PTHR32026">
    <property type="entry name" value="METHYLTRANSFERASE-LIKE PROTEIN 24"/>
    <property type="match status" value="1"/>
</dbReference>
<dbReference type="Pfam" id="PF05050">
    <property type="entry name" value="Methyltransf_21"/>
    <property type="match status" value="1"/>
</dbReference>
<name>A0A8B7P3K1_HYAAZ</name>
<accession>A0A8B7P3K1</accession>
<protein>
    <submittedName>
        <fullName evidence="3">Uncharacterized protein LOC108676887</fullName>
    </submittedName>
</protein>
<proteinExistence type="predicted"/>
<evidence type="ECO:0000313" key="3">
    <source>
        <dbReference type="RefSeq" id="XP_018020530.1"/>
    </source>
</evidence>
<dbReference type="InterPro" id="IPR026913">
    <property type="entry name" value="METTL24"/>
</dbReference>
<keyword evidence="2" id="KW-1185">Reference proteome</keyword>
<dbReference type="InterPro" id="IPR006342">
    <property type="entry name" value="FkbM_mtfrase"/>
</dbReference>
<dbReference type="AlphaFoldDB" id="A0A8B7P3K1"/>
<dbReference type="InterPro" id="IPR029063">
    <property type="entry name" value="SAM-dependent_MTases_sf"/>
</dbReference>
<dbReference type="OrthoDB" id="10006218at2759"/>